<dbReference type="AlphaFoldDB" id="A0A9W9QXD6"/>
<feature type="region of interest" description="Disordered" evidence="2">
    <location>
        <begin position="113"/>
        <end position="134"/>
    </location>
</feature>
<dbReference type="EMBL" id="JAPZBQ010000002">
    <property type="protein sequence ID" value="KAJ5346153.1"/>
    <property type="molecule type" value="Genomic_DNA"/>
</dbReference>
<protein>
    <submittedName>
        <fullName evidence="3">Uncharacterized protein</fullName>
    </submittedName>
</protein>
<accession>A0A9W9QXD6</accession>
<evidence type="ECO:0000313" key="4">
    <source>
        <dbReference type="Proteomes" id="UP001147695"/>
    </source>
</evidence>
<evidence type="ECO:0000256" key="2">
    <source>
        <dbReference type="SAM" id="MobiDB-lite"/>
    </source>
</evidence>
<proteinExistence type="predicted"/>
<reference evidence="3" key="1">
    <citation type="submission" date="2022-12" db="EMBL/GenBank/DDBJ databases">
        <authorList>
            <person name="Petersen C."/>
        </authorList>
    </citation>
    <scope>NUCLEOTIDE SEQUENCE</scope>
    <source>
        <strain evidence="3">IBT 35673</strain>
    </source>
</reference>
<feature type="compositionally biased region" description="Low complexity" evidence="2">
    <location>
        <begin position="1"/>
        <end position="17"/>
    </location>
</feature>
<evidence type="ECO:0000313" key="3">
    <source>
        <dbReference type="EMBL" id="KAJ5346153.1"/>
    </source>
</evidence>
<comment type="caution">
    <text evidence="3">The sequence shown here is derived from an EMBL/GenBank/DDBJ whole genome shotgun (WGS) entry which is preliminary data.</text>
</comment>
<feature type="region of interest" description="Disordered" evidence="2">
    <location>
        <begin position="1"/>
        <end position="20"/>
    </location>
</feature>
<dbReference type="Proteomes" id="UP001147695">
    <property type="component" value="Unassembled WGS sequence"/>
</dbReference>
<sequence>MDITENPSVNSNSPSENSPREVEITALSEDNICRSPQRNTFDLLLACVKELDERTQTIENCFQEQAAYNARLQIEIKQLRDEVHGFKEREFVLKTRVNSICKSLGISTIQGNPARLPKAARQRRARIKQEPGSA</sequence>
<name>A0A9W9QXD6_PENBR</name>
<reference evidence="3" key="2">
    <citation type="journal article" date="2023" name="IMA Fungus">
        <title>Comparative genomic study of the Penicillium genus elucidates a diverse pangenome and 15 lateral gene transfer events.</title>
        <authorList>
            <person name="Petersen C."/>
            <person name="Sorensen T."/>
            <person name="Nielsen M.R."/>
            <person name="Sondergaard T.E."/>
            <person name="Sorensen J.L."/>
            <person name="Fitzpatrick D.A."/>
            <person name="Frisvad J.C."/>
            <person name="Nielsen K.L."/>
        </authorList>
    </citation>
    <scope>NUCLEOTIDE SEQUENCE</scope>
    <source>
        <strain evidence="3">IBT 35673</strain>
    </source>
</reference>
<evidence type="ECO:0000256" key="1">
    <source>
        <dbReference type="SAM" id="Coils"/>
    </source>
</evidence>
<gene>
    <name evidence="3" type="ORF">N7452_004157</name>
</gene>
<keyword evidence="1" id="KW-0175">Coiled coil</keyword>
<organism evidence="3 4">
    <name type="scientific">Penicillium brevicompactum</name>
    <dbReference type="NCBI Taxonomy" id="5074"/>
    <lineage>
        <taxon>Eukaryota</taxon>
        <taxon>Fungi</taxon>
        <taxon>Dikarya</taxon>
        <taxon>Ascomycota</taxon>
        <taxon>Pezizomycotina</taxon>
        <taxon>Eurotiomycetes</taxon>
        <taxon>Eurotiomycetidae</taxon>
        <taxon>Eurotiales</taxon>
        <taxon>Aspergillaceae</taxon>
        <taxon>Penicillium</taxon>
    </lineage>
</organism>
<feature type="coiled-coil region" evidence="1">
    <location>
        <begin position="62"/>
        <end position="89"/>
    </location>
</feature>